<comment type="caution">
    <text evidence="2">The sequence shown here is derived from an EMBL/GenBank/DDBJ whole genome shotgun (WGS) entry which is preliminary data.</text>
</comment>
<dbReference type="AlphaFoldDB" id="A0A1F7UNC8"/>
<feature type="transmembrane region" description="Helical" evidence="1">
    <location>
        <begin position="34"/>
        <end position="59"/>
    </location>
</feature>
<reference evidence="2 3" key="1">
    <citation type="journal article" date="2016" name="Nat. Commun.">
        <title>Thousands of microbial genomes shed light on interconnected biogeochemical processes in an aquifer system.</title>
        <authorList>
            <person name="Anantharaman K."/>
            <person name="Brown C.T."/>
            <person name="Hug L.A."/>
            <person name="Sharon I."/>
            <person name="Castelle C.J."/>
            <person name="Probst A.J."/>
            <person name="Thomas B.C."/>
            <person name="Singh A."/>
            <person name="Wilkins M.J."/>
            <person name="Karaoz U."/>
            <person name="Brodie E.L."/>
            <person name="Williams K.H."/>
            <person name="Hubbard S.S."/>
            <person name="Banfield J.F."/>
        </authorList>
    </citation>
    <scope>NUCLEOTIDE SEQUENCE [LARGE SCALE GENOMIC DNA]</scope>
</reference>
<gene>
    <name evidence="2" type="ORF">A3E39_03210</name>
</gene>
<keyword evidence="1" id="KW-1133">Transmembrane helix</keyword>
<keyword evidence="1" id="KW-0472">Membrane</keyword>
<dbReference type="STRING" id="1802399.A3E39_03210"/>
<organism evidence="2 3">
    <name type="scientific">Candidatus Uhrbacteria bacterium RIFCSPHIGHO2_12_FULL_60_25</name>
    <dbReference type="NCBI Taxonomy" id="1802399"/>
    <lineage>
        <taxon>Bacteria</taxon>
        <taxon>Candidatus Uhriibacteriota</taxon>
    </lineage>
</organism>
<accession>A0A1F7UNC8</accession>
<protein>
    <submittedName>
        <fullName evidence="2">Uncharacterized protein</fullName>
    </submittedName>
</protein>
<keyword evidence="1" id="KW-0812">Transmembrane</keyword>
<evidence type="ECO:0000313" key="2">
    <source>
        <dbReference type="EMBL" id="OGL79793.1"/>
    </source>
</evidence>
<dbReference type="EMBL" id="MGEH01000001">
    <property type="protein sequence ID" value="OGL79793.1"/>
    <property type="molecule type" value="Genomic_DNA"/>
</dbReference>
<sequence length="69" mass="7308">MPKRKGIAFLVVIVPTVIGLAVGLPVSLVFQATWARVLIVVGCTGVGAYVGAQSLIWALMIGAKYEKEH</sequence>
<evidence type="ECO:0000256" key="1">
    <source>
        <dbReference type="SAM" id="Phobius"/>
    </source>
</evidence>
<evidence type="ECO:0000313" key="3">
    <source>
        <dbReference type="Proteomes" id="UP000176603"/>
    </source>
</evidence>
<proteinExistence type="predicted"/>
<dbReference type="Proteomes" id="UP000176603">
    <property type="component" value="Unassembled WGS sequence"/>
</dbReference>
<name>A0A1F7UNC8_9BACT</name>
<feature type="transmembrane region" description="Helical" evidence="1">
    <location>
        <begin position="7"/>
        <end position="28"/>
    </location>
</feature>